<protein>
    <submittedName>
        <fullName evidence="10">ABC transporter related</fullName>
    </submittedName>
</protein>
<keyword evidence="6 7" id="KW-0472">Membrane</keyword>
<dbReference type="STRING" id="373903.Hore_21520"/>
<dbReference type="HOGENOM" id="CLU_000604_84_3_9"/>
<dbReference type="PANTHER" id="PTHR43394">
    <property type="entry name" value="ATP-DEPENDENT PERMEASE MDL1, MITOCHONDRIAL"/>
    <property type="match status" value="1"/>
</dbReference>
<dbReference type="eggNOG" id="COG1132">
    <property type="taxonomic scope" value="Bacteria"/>
</dbReference>
<evidence type="ECO:0000256" key="6">
    <source>
        <dbReference type="ARBA" id="ARBA00023136"/>
    </source>
</evidence>
<keyword evidence="4" id="KW-0067">ATP-binding</keyword>
<dbReference type="EMBL" id="CP001098">
    <property type="protein sequence ID" value="ACL70897.1"/>
    <property type="molecule type" value="Genomic_DNA"/>
</dbReference>
<dbReference type="InterPro" id="IPR027417">
    <property type="entry name" value="P-loop_NTPase"/>
</dbReference>
<dbReference type="GO" id="GO:0015421">
    <property type="term" value="F:ABC-type oligopeptide transporter activity"/>
    <property type="evidence" value="ECO:0007669"/>
    <property type="project" value="TreeGrafter"/>
</dbReference>
<feature type="domain" description="ABC transporter" evidence="8">
    <location>
        <begin position="220"/>
        <end position="454"/>
    </location>
</feature>
<dbReference type="InterPro" id="IPR011527">
    <property type="entry name" value="ABC1_TM_dom"/>
</dbReference>
<dbReference type="Pfam" id="PF00005">
    <property type="entry name" value="ABC_tran"/>
    <property type="match status" value="1"/>
</dbReference>
<dbReference type="Gene3D" id="3.40.50.300">
    <property type="entry name" value="P-loop containing nucleotide triphosphate hydrolases"/>
    <property type="match status" value="1"/>
</dbReference>
<feature type="domain" description="ABC transmembrane type-1" evidence="9">
    <location>
        <begin position="1"/>
        <end position="186"/>
    </location>
</feature>
<evidence type="ECO:0000256" key="4">
    <source>
        <dbReference type="ARBA" id="ARBA00022840"/>
    </source>
</evidence>
<dbReference type="Pfam" id="PF00664">
    <property type="entry name" value="ABC_membrane"/>
    <property type="match status" value="1"/>
</dbReference>
<dbReference type="PROSITE" id="PS00211">
    <property type="entry name" value="ABC_TRANSPORTER_1"/>
    <property type="match status" value="1"/>
</dbReference>
<dbReference type="Proteomes" id="UP000000719">
    <property type="component" value="Chromosome"/>
</dbReference>
<proteinExistence type="predicted"/>
<feature type="transmembrane region" description="Helical" evidence="7">
    <location>
        <begin position="45"/>
        <end position="63"/>
    </location>
</feature>
<gene>
    <name evidence="10" type="ordered locus">Hore_21520</name>
</gene>
<dbReference type="GO" id="GO:0016887">
    <property type="term" value="F:ATP hydrolysis activity"/>
    <property type="evidence" value="ECO:0007669"/>
    <property type="project" value="InterPro"/>
</dbReference>
<evidence type="ECO:0000256" key="3">
    <source>
        <dbReference type="ARBA" id="ARBA00022741"/>
    </source>
</evidence>
<dbReference type="FunFam" id="3.40.50.300:FF:000218">
    <property type="entry name" value="Multidrug ABC transporter ATP-binding protein"/>
    <property type="match status" value="1"/>
</dbReference>
<feature type="transmembrane region" description="Helical" evidence="7">
    <location>
        <begin position="21"/>
        <end position="39"/>
    </location>
</feature>
<dbReference type="InterPro" id="IPR003439">
    <property type="entry name" value="ABC_transporter-like_ATP-bd"/>
</dbReference>
<dbReference type="InterPro" id="IPR039421">
    <property type="entry name" value="Type_1_exporter"/>
</dbReference>
<evidence type="ECO:0000313" key="10">
    <source>
        <dbReference type="EMBL" id="ACL70897.1"/>
    </source>
</evidence>
<feature type="transmembrane region" description="Helical" evidence="7">
    <location>
        <begin position="124"/>
        <end position="151"/>
    </location>
</feature>
<dbReference type="CDD" id="cd03251">
    <property type="entry name" value="ABCC_MsbA"/>
    <property type="match status" value="1"/>
</dbReference>
<reference evidence="10 11" key="1">
    <citation type="journal article" date="2009" name="PLoS ONE">
        <title>Genome analysis of the anaerobic thermohalophilic bacterium Halothermothrix orenii.</title>
        <authorList>
            <person name="Mavromatis K."/>
            <person name="Ivanova N."/>
            <person name="Anderson I."/>
            <person name="Lykidis A."/>
            <person name="Hooper S.D."/>
            <person name="Sun H."/>
            <person name="Kunin V."/>
            <person name="Lapidus A."/>
            <person name="Hugenholtz P."/>
            <person name="Patel B."/>
            <person name="Kyrpides N.C."/>
        </authorList>
    </citation>
    <scope>NUCLEOTIDE SEQUENCE [LARGE SCALE GENOMIC DNA]</scope>
    <source>
        <strain evidence="11">H 168 / OCM 544 / DSM 9562</strain>
    </source>
</reference>
<evidence type="ECO:0000313" key="11">
    <source>
        <dbReference type="Proteomes" id="UP000000719"/>
    </source>
</evidence>
<evidence type="ECO:0000256" key="1">
    <source>
        <dbReference type="ARBA" id="ARBA00004651"/>
    </source>
</evidence>
<dbReference type="KEGG" id="hor:Hore_21520"/>
<dbReference type="PROSITE" id="PS50893">
    <property type="entry name" value="ABC_TRANSPORTER_2"/>
    <property type="match status" value="1"/>
</dbReference>
<keyword evidence="5 7" id="KW-1133">Transmembrane helix</keyword>
<dbReference type="GO" id="GO:0005524">
    <property type="term" value="F:ATP binding"/>
    <property type="evidence" value="ECO:0007669"/>
    <property type="project" value="UniProtKB-KW"/>
</dbReference>
<dbReference type="InterPro" id="IPR017871">
    <property type="entry name" value="ABC_transporter-like_CS"/>
</dbReference>
<dbReference type="Gene3D" id="1.20.1560.10">
    <property type="entry name" value="ABC transporter type 1, transmembrane domain"/>
    <property type="match status" value="1"/>
</dbReference>
<evidence type="ECO:0000259" key="8">
    <source>
        <dbReference type="PROSITE" id="PS50893"/>
    </source>
</evidence>
<evidence type="ECO:0000256" key="5">
    <source>
        <dbReference type="ARBA" id="ARBA00022989"/>
    </source>
</evidence>
<accession>B8D0G1</accession>
<evidence type="ECO:0000256" key="7">
    <source>
        <dbReference type="SAM" id="Phobius"/>
    </source>
</evidence>
<evidence type="ECO:0000256" key="2">
    <source>
        <dbReference type="ARBA" id="ARBA00022692"/>
    </source>
</evidence>
<dbReference type="CDD" id="cd18549">
    <property type="entry name" value="ABC_6TM_YwjA_like"/>
    <property type="match status" value="1"/>
</dbReference>
<dbReference type="SUPFAM" id="SSF52540">
    <property type="entry name" value="P-loop containing nucleoside triphosphate hydrolases"/>
    <property type="match status" value="1"/>
</dbReference>
<name>B8D0G1_HALOH</name>
<keyword evidence="11" id="KW-1185">Reference proteome</keyword>
<dbReference type="PROSITE" id="PS50929">
    <property type="entry name" value="ABC_TM1F"/>
    <property type="match status" value="1"/>
</dbReference>
<dbReference type="GO" id="GO:0005886">
    <property type="term" value="C:plasma membrane"/>
    <property type="evidence" value="ECO:0007669"/>
    <property type="project" value="UniProtKB-SubCell"/>
</dbReference>
<keyword evidence="3" id="KW-0547">Nucleotide-binding</keyword>
<dbReference type="AlphaFoldDB" id="B8D0G1"/>
<dbReference type="PANTHER" id="PTHR43394:SF1">
    <property type="entry name" value="ATP-BINDING CASSETTE SUB-FAMILY B MEMBER 10, MITOCHONDRIAL"/>
    <property type="match status" value="1"/>
</dbReference>
<keyword evidence="2 7" id="KW-0812">Transmembrane</keyword>
<comment type="subcellular location">
    <subcellularLocation>
        <location evidence="1">Cell membrane</location>
        <topology evidence="1">Multi-pass membrane protein</topology>
    </subcellularLocation>
</comment>
<dbReference type="InterPro" id="IPR003593">
    <property type="entry name" value="AAA+_ATPase"/>
</dbReference>
<dbReference type="InterPro" id="IPR036640">
    <property type="entry name" value="ABC1_TM_sf"/>
</dbReference>
<evidence type="ECO:0000259" key="9">
    <source>
        <dbReference type="PROSITE" id="PS50929"/>
    </source>
</evidence>
<sequence>MSRVVNDLNNISELAHHGPEDLFISGILLIGSFIIMLGMNFKLALFTFAMIPLMFIFSLKLGNRMHQAFRDIREKIAEVNSQIEDSLSGIRVVKSFTNEELEMEKFDYGNERFRRSREMAMKTMAQFFSGINFFSNMITLTTLAAGGYYIYRGQLSAGELVAFLFYVNMFMQPVRRLVHFNEQFQRGMAGFKRFLELLAVEPEIKDREGARTLKVRNGHIEYRNVSFSYDNHKKVLNNINLEVKPGQTVAFVGPSGAGKTTLCNLLPRFYEIDGGQIFIDNINIKDVTLSSLRKNIGIVQQDVFLFNGTIRDNIRYGKIDASDKEIIEAAKKANAHEFIINLENGYDTEVGERGVKLSGGQKQRISIARSFLKNPPILILDEATSSLDNESEKIVQASLERLSRDRTTLVIAHRLSTIINADKIFVLTDQGIVEEGRHSELIKKKNGIYRKLFLSQFSDLNNMQEALG</sequence>
<dbReference type="SUPFAM" id="SSF90123">
    <property type="entry name" value="ABC transporter transmembrane region"/>
    <property type="match status" value="1"/>
</dbReference>
<organism evidence="10 11">
    <name type="scientific">Halothermothrix orenii (strain H 168 / OCM 544 / DSM 9562)</name>
    <dbReference type="NCBI Taxonomy" id="373903"/>
    <lineage>
        <taxon>Bacteria</taxon>
        <taxon>Bacillati</taxon>
        <taxon>Bacillota</taxon>
        <taxon>Clostridia</taxon>
        <taxon>Halanaerobiales</taxon>
        <taxon>Halothermotrichaceae</taxon>
        <taxon>Halothermothrix</taxon>
    </lineage>
</organism>
<dbReference type="SMART" id="SM00382">
    <property type="entry name" value="AAA"/>
    <property type="match status" value="1"/>
</dbReference>